<evidence type="ECO:0000256" key="2">
    <source>
        <dbReference type="ARBA" id="ARBA00022692"/>
    </source>
</evidence>
<dbReference type="EMBL" id="VCKY01000318">
    <property type="protein sequence ID" value="TMR08125.1"/>
    <property type="molecule type" value="Genomic_DNA"/>
</dbReference>
<evidence type="ECO:0000313" key="7">
    <source>
        <dbReference type="Proteomes" id="UP000309128"/>
    </source>
</evidence>
<evidence type="ECO:0000256" key="3">
    <source>
        <dbReference type="ARBA" id="ARBA00022989"/>
    </source>
</evidence>
<gene>
    <name evidence="6" type="ORF">ETD86_49165</name>
</gene>
<feature type="transmembrane region" description="Helical" evidence="5">
    <location>
        <begin position="130"/>
        <end position="159"/>
    </location>
</feature>
<sequence length="204" mass="21556">MAPAALVIYAVGLMVTFGLRSWLQWRRTGSTGFVGVNEPRGSTGWWSGVLFGLVLISTLLAPLAVVSGIIVPTRMPPAVAGLGVVLAVVGLGATFVAQNGMGASWRIGVDHAATTELVTTGVFAWVRNPIFTAMIVALLGLPLMVFTWLSVLTVVLLVVAVEIQVRVVEEPYLARVHGEDFAAYTSRTGRFLPGIGARAIEAGR</sequence>
<protein>
    <submittedName>
        <fullName evidence="6">Isoprenylcysteine carboxylmethyltransferase family protein</fullName>
    </submittedName>
</protein>
<comment type="caution">
    <text evidence="6">The sequence shown here is derived from an EMBL/GenBank/DDBJ whole genome shotgun (WGS) entry which is preliminary data.</text>
</comment>
<keyword evidence="6" id="KW-0489">Methyltransferase</keyword>
<keyword evidence="2 5" id="KW-0812">Transmembrane</keyword>
<keyword evidence="4 5" id="KW-0472">Membrane</keyword>
<feature type="transmembrane region" description="Helical" evidence="5">
    <location>
        <begin position="45"/>
        <end position="71"/>
    </location>
</feature>
<dbReference type="PANTHER" id="PTHR43847">
    <property type="entry name" value="BLL3993 PROTEIN"/>
    <property type="match status" value="1"/>
</dbReference>
<feature type="transmembrane region" description="Helical" evidence="5">
    <location>
        <begin position="78"/>
        <end position="97"/>
    </location>
</feature>
<evidence type="ECO:0000313" key="6">
    <source>
        <dbReference type="EMBL" id="TMR08125.1"/>
    </source>
</evidence>
<reference evidence="6 7" key="1">
    <citation type="submission" date="2019-05" db="EMBL/GenBank/DDBJ databases">
        <title>Draft genome sequence of Nonomuraea turkmeniaca DSM 43926.</title>
        <authorList>
            <person name="Saricaoglu S."/>
            <person name="Isik K."/>
        </authorList>
    </citation>
    <scope>NUCLEOTIDE SEQUENCE [LARGE SCALE GENOMIC DNA]</scope>
    <source>
        <strain evidence="6 7">DSM 43926</strain>
    </source>
</reference>
<dbReference type="GO" id="GO:0032259">
    <property type="term" value="P:methylation"/>
    <property type="evidence" value="ECO:0007669"/>
    <property type="project" value="UniProtKB-KW"/>
</dbReference>
<evidence type="ECO:0000256" key="1">
    <source>
        <dbReference type="ARBA" id="ARBA00004127"/>
    </source>
</evidence>
<name>A0A5S4EXB2_9ACTN</name>
<keyword evidence="3 5" id="KW-1133">Transmembrane helix</keyword>
<evidence type="ECO:0000256" key="4">
    <source>
        <dbReference type="ARBA" id="ARBA00023136"/>
    </source>
</evidence>
<comment type="subcellular location">
    <subcellularLocation>
        <location evidence="1">Endomembrane system</location>
        <topology evidence="1">Multi-pass membrane protein</topology>
    </subcellularLocation>
</comment>
<proteinExistence type="predicted"/>
<dbReference type="AlphaFoldDB" id="A0A5S4EXB2"/>
<keyword evidence="6" id="KW-0808">Transferase</keyword>
<accession>A0A5S4EXB2</accession>
<dbReference type="Gene3D" id="1.20.120.1630">
    <property type="match status" value="1"/>
</dbReference>
<dbReference type="OrthoDB" id="941586at2"/>
<dbReference type="InterPro" id="IPR007318">
    <property type="entry name" value="Phopholipid_MeTrfase"/>
</dbReference>
<dbReference type="GO" id="GO:0012505">
    <property type="term" value="C:endomembrane system"/>
    <property type="evidence" value="ECO:0007669"/>
    <property type="project" value="UniProtKB-SubCell"/>
</dbReference>
<dbReference type="InterPro" id="IPR052527">
    <property type="entry name" value="Metal_cation-efflux_comp"/>
</dbReference>
<feature type="transmembrane region" description="Helical" evidence="5">
    <location>
        <begin position="7"/>
        <end position="25"/>
    </location>
</feature>
<organism evidence="6 7">
    <name type="scientific">Nonomuraea turkmeniaca</name>
    <dbReference type="NCBI Taxonomy" id="103838"/>
    <lineage>
        <taxon>Bacteria</taxon>
        <taxon>Bacillati</taxon>
        <taxon>Actinomycetota</taxon>
        <taxon>Actinomycetes</taxon>
        <taxon>Streptosporangiales</taxon>
        <taxon>Streptosporangiaceae</taxon>
        <taxon>Nonomuraea</taxon>
    </lineage>
</organism>
<dbReference type="Proteomes" id="UP000309128">
    <property type="component" value="Unassembled WGS sequence"/>
</dbReference>
<dbReference type="RefSeq" id="WP_138673495.1">
    <property type="nucleotide sequence ID" value="NZ_VCKY01000318.1"/>
</dbReference>
<dbReference type="PANTHER" id="PTHR43847:SF1">
    <property type="entry name" value="BLL3993 PROTEIN"/>
    <property type="match status" value="1"/>
</dbReference>
<evidence type="ECO:0000256" key="5">
    <source>
        <dbReference type="SAM" id="Phobius"/>
    </source>
</evidence>
<keyword evidence="7" id="KW-1185">Reference proteome</keyword>
<dbReference type="Pfam" id="PF04191">
    <property type="entry name" value="PEMT"/>
    <property type="match status" value="1"/>
</dbReference>
<dbReference type="GO" id="GO:0008168">
    <property type="term" value="F:methyltransferase activity"/>
    <property type="evidence" value="ECO:0007669"/>
    <property type="project" value="UniProtKB-KW"/>
</dbReference>